<dbReference type="AlphaFoldDB" id="A0A9W8XTU5"/>
<feature type="domain" description="SET" evidence="1">
    <location>
        <begin position="11"/>
        <end position="161"/>
    </location>
</feature>
<name>A0A9W8XTU5_9PLEO</name>
<evidence type="ECO:0000313" key="2">
    <source>
        <dbReference type="EMBL" id="KAJ4358771.1"/>
    </source>
</evidence>
<dbReference type="Proteomes" id="UP001140513">
    <property type="component" value="Unassembled WGS sequence"/>
</dbReference>
<dbReference type="RefSeq" id="XP_056075630.1">
    <property type="nucleotide sequence ID" value="XM_056212157.1"/>
</dbReference>
<dbReference type="PANTHER" id="PTHR47332:SF2">
    <property type="entry name" value="SET-6"/>
    <property type="match status" value="1"/>
</dbReference>
<gene>
    <name evidence="2" type="ORF">N0V89_003355</name>
</gene>
<dbReference type="InterPro" id="IPR001214">
    <property type="entry name" value="SET_dom"/>
</dbReference>
<evidence type="ECO:0000259" key="1">
    <source>
        <dbReference type="PROSITE" id="PS50280"/>
    </source>
</evidence>
<organism evidence="2 3">
    <name type="scientific">Didymosphaeria variabile</name>
    <dbReference type="NCBI Taxonomy" id="1932322"/>
    <lineage>
        <taxon>Eukaryota</taxon>
        <taxon>Fungi</taxon>
        <taxon>Dikarya</taxon>
        <taxon>Ascomycota</taxon>
        <taxon>Pezizomycotina</taxon>
        <taxon>Dothideomycetes</taxon>
        <taxon>Pleosporomycetidae</taxon>
        <taxon>Pleosporales</taxon>
        <taxon>Massarineae</taxon>
        <taxon>Didymosphaeriaceae</taxon>
        <taxon>Didymosphaeria</taxon>
    </lineage>
</organism>
<dbReference type="Gene3D" id="2.170.270.10">
    <property type="entry name" value="SET domain"/>
    <property type="match status" value="1"/>
</dbReference>
<dbReference type="InterPro" id="IPR011990">
    <property type="entry name" value="TPR-like_helical_dom_sf"/>
</dbReference>
<dbReference type="SUPFAM" id="SSF82199">
    <property type="entry name" value="SET domain"/>
    <property type="match status" value="1"/>
</dbReference>
<proteinExistence type="predicted"/>
<dbReference type="PROSITE" id="PS50280">
    <property type="entry name" value="SET"/>
    <property type="match status" value="1"/>
</dbReference>
<dbReference type="InterPro" id="IPR046341">
    <property type="entry name" value="SET_dom_sf"/>
</dbReference>
<dbReference type="PANTHER" id="PTHR47332">
    <property type="entry name" value="SET DOMAIN-CONTAINING PROTEIN 5"/>
    <property type="match status" value="1"/>
</dbReference>
<comment type="caution">
    <text evidence="2">The sequence shown here is derived from an EMBL/GenBank/DDBJ whole genome shotgun (WGS) entry which is preliminary data.</text>
</comment>
<dbReference type="SMART" id="SM00317">
    <property type="entry name" value="SET"/>
    <property type="match status" value="1"/>
</dbReference>
<dbReference type="CDD" id="cd20071">
    <property type="entry name" value="SET_SMYD"/>
    <property type="match status" value="1"/>
</dbReference>
<dbReference type="Pfam" id="PF00856">
    <property type="entry name" value="SET"/>
    <property type="match status" value="1"/>
</dbReference>
<accession>A0A9W8XTU5</accession>
<sequence length="312" mass="34675">MAAHGAADSRHLIEVKVAPGKGLGLFAQADIPRGTRIIAEAALLGKNVDYTAKDVVKEFRSLSPTLQSQYLGLHGCMPEDVKGQIELELGQKLENLSALHRKVFAIYAANAIGRIIYLHGSLFNHSCIPNVHFAYNSTLGMETFHAVRDILEGEELTVSYINGIILTRSQRQEALERWGFLCACPACADTEEARKADVKRAQMFDLDQQLAIYFRREHWERFRKLAQKQAALQRSVGFSGGELSSTYAKIAWACQQLGDRGMELLWACKILDIDLHCLGPDHPDCEWLEEQVPKVAAVIENQAAVDDSGVNQ</sequence>
<dbReference type="Gene3D" id="1.25.40.10">
    <property type="entry name" value="Tetratricopeptide repeat domain"/>
    <property type="match status" value="1"/>
</dbReference>
<keyword evidence="3" id="KW-1185">Reference proteome</keyword>
<dbReference type="GeneID" id="80906885"/>
<dbReference type="EMBL" id="JAPEUX010000002">
    <property type="protein sequence ID" value="KAJ4358771.1"/>
    <property type="molecule type" value="Genomic_DNA"/>
</dbReference>
<evidence type="ECO:0000313" key="3">
    <source>
        <dbReference type="Proteomes" id="UP001140513"/>
    </source>
</evidence>
<dbReference type="InterPro" id="IPR053185">
    <property type="entry name" value="SET_domain_protein"/>
</dbReference>
<dbReference type="OrthoDB" id="265717at2759"/>
<reference evidence="2" key="1">
    <citation type="submission" date="2022-10" db="EMBL/GenBank/DDBJ databases">
        <title>Tapping the CABI collections for fungal endophytes: first genome assemblies for Collariella, Neodidymelliopsis, Ascochyta clinopodiicola, Didymella pomorum, Didymosphaeria variabile, Neocosmospora piperis and Neocucurbitaria cava.</title>
        <authorList>
            <person name="Hill R."/>
        </authorList>
    </citation>
    <scope>NUCLEOTIDE SEQUENCE</scope>
    <source>
        <strain evidence="2">IMI 356815</strain>
    </source>
</reference>
<protein>
    <recommendedName>
        <fullName evidence="1">SET domain-containing protein</fullName>
    </recommendedName>
</protein>